<dbReference type="RefSeq" id="WP_319123266.1">
    <property type="nucleotide sequence ID" value="NZ_BAAASK010000021.1"/>
</dbReference>
<evidence type="ECO:0000313" key="2">
    <source>
        <dbReference type="EMBL" id="GAA2695684.1"/>
    </source>
</evidence>
<evidence type="ECO:0000313" key="3">
    <source>
        <dbReference type="Proteomes" id="UP001499989"/>
    </source>
</evidence>
<accession>A0ABN3T994</accession>
<proteinExistence type="predicted"/>
<dbReference type="Proteomes" id="UP001499989">
    <property type="component" value="Unassembled WGS sequence"/>
</dbReference>
<protein>
    <submittedName>
        <fullName evidence="2">Uncharacterized protein</fullName>
    </submittedName>
</protein>
<evidence type="ECO:0000256" key="1">
    <source>
        <dbReference type="SAM" id="MobiDB-lite"/>
    </source>
</evidence>
<comment type="caution">
    <text evidence="2">The sequence shown here is derived from an EMBL/GenBank/DDBJ whole genome shotgun (WGS) entry which is preliminary data.</text>
</comment>
<name>A0ABN3T994_9ACTN</name>
<gene>
    <name evidence="2" type="ORF">GCM10010310_57570</name>
</gene>
<organism evidence="2 3">
    <name type="scientific">Streptomyces violaceolatus</name>
    <dbReference type="NCBI Taxonomy" id="67378"/>
    <lineage>
        <taxon>Bacteria</taxon>
        <taxon>Bacillati</taxon>
        <taxon>Actinomycetota</taxon>
        <taxon>Actinomycetes</taxon>
        <taxon>Kitasatosporales</taxon>
        <taxon>Streptomycetaceae</taxon>
        <taxon>Streptomyces</taxon>
        <taxon>Streptomyces violaceoruber group</taxon>
    </lineage>
</organism>
<feature type="region of interest" description="Disordered" evidence="1">
    <location>
        <begin position="284"/>
        <end position="322"/>
    </location>
</feature>
<dbReference type="EMBL" id="BAAASK010000021">
    <property type="protein sequence ID" value="GAA2695684.1"/>
    <property type="molecule type" value="Genomic_DNA"/>
</dbReference>
<reference evidence="2 3" key="1">
    <citation type="journal article" date="2019" name="Int. J. Syst. Evol. Microbiol.">
        <title>The Global Catalogue of Microorganisms (GCM) 10K type strain sequencing project: providing services to taxonomists for standard genome sequencing and annotation.</title>
        <authorList>
            <consortium name="The Broad Institute Genomics Platform"/>
            <consortium name="The Broad Institute Genome Sequencing Center for Infectious Disease"/>
            <person name="Wu L."/>
            <person name="Ma J."/>
        </authorList>
    </citation>
    <scope>NUCLEOTIDE SEQUENCE [LARGE SCALE GENOMIC DNA]</scope>
    <source>
        <strain evidence="2 3">JCM 4531</strain>
    </source>
</reference>
<keyword evidence="3" id="KW-1185">Reference proteome</keyword>
<sequence>MRTAAIPRFQVYISADGLAEIDGKPIVPEPGHTVQEAVLDRLHRLAQQHATPVAATVNDSVDTVHFVLKVFPDGSSRLVDDQPTAPASAAEAVPAPAPAAAPVNAVGCSAVAAATSRAHATAAARAAVPVRRLTHASTGRLSEMYAAQLSRIHDLEAEGRVAEAFADATALRESLSESLGAHHECAVEARAIEAYLAHRHGDHRQATVLALGVARIRCGSGDERAPADVARAAAAWQRLDDQQALLVHATELLHMWDTLRSQGLLPPAHTELAEQVRSIVDVLAPRTGPSTGDGDSGDLGHLGGRVPHQTRAEHSTRKGTRR</sequence>